<dbReference type="GO" id="GO:0030170">
    <property type="term" value="F:pyridoxal phosphate binding"/>
    <property type="evidence" value="ECO:0007669"/>
    <property type="project" value="UniProtKB-UniRule"/>
</dbReference>
<organism evidence="6 7">
    <name type="scientific">Nitrospira japonica</name>
    <dbReference type="NCBI Taxonomy" id="1325564"/>
    <lineage>
        <taxon>Bacteria</taxon>
        <taxon>Pseudomonadati</taxon>
        <taxon>Nitrospirota</taxon>
        <taxon>Nitrospiria</taxon>
        <taxon>Nitrospirales</taxon>
        <taxon>Nitrospiraceae</taxon>
        <taxon>Nitrospira</taxon>
    </lineage>
</organism>
<dbReference type="InterPro" id="IPR001608">
    <property type="entry name" value="Ala_racemase_N"/>
</dbReference>
<evidence type="ECO:0000256" key="4">
    <source>
        <dbReference type="RuleBase" id="RU004514"/>
    </source>
</evidence>
<dbReference type="STRING" id="1325564.NSJP_1742"/>
<dbReference type="InterPro" id="IPR011078">
    <property type="entry name" value="PyrdxlP_homeostasis"/>
</dbReference>
<gene>
    <name evidence="6" type="ORF">NSJP_1742</name>
</gene>
<comment type="similarity">
    <text evidence="2 4">Belongs to the pyridoxal phosphate-binding protein YggS/PROSC family.</text>
</comment>
<dbReference type="PANTHER" id="PTHR10146">
    <property type="entry name" value="PROLINE SYNTHETASE CO-TRANSCRIBED BACTERIAL HOMOLOG PROTEIN"/>
    <property type="match status" value="1"/>
</dbReference>
<feature type="modified residue" description="N6-(pyridoxal phosphate)lysine" evidence="2 3">
    <location>
        <position position="41"/>
    </location>
</feature>
<evidence type="ECO:0000313" key="6">
    <source>
        <dbReference type="EMBL" id="SLM47914.1"/>
    </source>
</evidence>
<protein>
    <recommendedName>
        <fullName evidence="2">Pyridoxal phosphate homeostasis protein</fullName>
        <shortName evidence="2">PLP homeostasis protein</shortName>
    </recommendedName>
</protein>
<dbReference type="HAMAP" id="MF_02087">
    <property type="entry name" value="PLP_homeostasis"/>
    <property type="match status" value="1"/>
</dbReference>
<evidence type="ECO:0000256" key="2">
    <source>
        <dbReference type="HAMAP-Rule" id="MF_02087"/>
    </source>
</evidence>
<accession>A0A1W1I4H7</accession>
<dbReference type="InterPro" id="IPR029066">
    <property type="entry name" value="PLP-binding_barrel"/>
</dbReference>
<dbReference type="RefSeq" id="WP_080886380.1">
    <property type="nucleotide sequence ID" value="NZ_LT828648.1"/>
</dbReference>
<sequence>MDVRTADSIADRLRIVMDRIRQTALAVGRDPNGIRLVGATKKVSAERVREAVAAGLRVAGENRLQEAIPKIQALRDEPLRWHFIGHLQRRKVRDVVARFEVIHSVDTLELASEIDRRAQAAAIRQDVLLEVNVAGESTKAGFSPHQLEEQFAQFSGLTHLRIRGLMTIPPPVDDPEQARIHFRTLRELAGRLSALAVPEVAMTELSMGMSSDYEVAVEEGATLVRVGTAIFGRRDA</sequence>
<dbReference type="AlphaFoldDB" id="A0A1W1I4H7"/>
<dbReference type="KEGG" id="nja:NSJP_1742"/>
<proteinExistence type="inferred from homology"/>
<evidence type="ECO:0000259" key="5">
    <source>
        <dbReference type="Pfam" id="PF01168"/>
    </source>
</evidence>
<comment type="function">
    <text evidence="2">Pyridoxal 5'-phosphate (PLP)-binding protein, which is involved in PLP homeostasis.</text>
</comment>
<keyword evidence="1 2" id="KW-0663">Pyridoxal phosphate</keyword>
<dbReference type="Gene3D" id="3.20.20.10">
    <property type="entry name" value="Alanine racemase"/>
    <property type="match status" value="1"/>
</dbReference>
<reference evidence="6 7" key="1">
    <citation type="submission" date="2017-03" db="EMBL/GenBank/DDBJ databases">
        <authorList>
            <person name="Afonso C.L."/>
            <person name="Miller P.J."/>
            <person name="Scott M.A."/>
            <person name="Spackman E."/>
            <person name="Goraichik I."/>
            <person name="Dimitrov K.M."/>
            <person name="Suarez D.L."/>
            <person name="Swayne D.E."/>
        </authorList>
    </citation>
    <scope>NUCLEOTIDE SEQUENCE [LARGE SCALE GENOMIC DNA]</scope>
    <source>
        <strain evidence="6">Genome sequencing of Nitrospira japonica strain NJ11</strain>
    </source>
</reference>
<dbReference type="PROSITE" id="PS01211">
    <property type="entry name" value="UPF0001"/>
    <property type="match status" value="1"/>
</dbReference>
<dbReference type="EMBL" id="LT828648">
    <property type="protein sequence ID" value="SLM47914.1"/>
    <property type="molecule type" value="Genomic_DNA"/>
</dbReference>
<evidence type="ECO:0000256" key="1">
    <source>
        <dbReference type="ARBA" id="ARBA00022898"/>
    </source>
</evidence>
<dbReference type="NCBIfam" id="TIGR00044">
    <property type="entry name" value="YggS family pyridoxal phosphate-dependent enzyme"/>
    <property type="match status" value="1"/>
</dbReference>
<dbReference type="CDD" id="cd00635">
    <property type="entry name" value="PLPDE_III_YBL036c_like"/>
    <property type="match status" value="1"/>
</dbReference>
<dbReference type="OrthoDB" id="9804072at2"/>
<dbReference type="PIRSF" id="PIRSF004848">
    <property type="entry name" value="YBL036c_PLPDEIII"/>
    <property type="match status" value="1"/>
</dbReference>
<comment type="cofactor">
    <cofactor evidence="3">
        <name>pyridoxal 5'-phosphate</name>
        <dbReference type="ChEBI" id="CHEBI:597326"/>
    </cofactor>
</comment>
<feature type="domain" description="Alanine racemase N-terminal" evidence="5">
    <location>
        <begin position="43"/>
        <end position="233"/>
    </location>
</feature>
<dbReference type="FunFam" id="3.20.20.10:FF:000018">
    <property type="entry name" value="Pyridoxal phosphate homeostasis protein"/>
    <property type="match status" value="1"/>
</dbReference>
<evidence type="ECO:0000313" key="7">
    <source>
        <dbReference type="Proteomes" id="UP000192042"/>
    </source>
</evidence>
<dbReference type="SUPFAM" id="SSF51419">
    <property type="entry name" value="PLP-binding barrel"/>
    <property type="match status" value="1"/>
</dbReference>
<dbReference type="Pfam" id="PF01168">
    <property type="entry name" value="Ala_racemase_N"/>
    <property type="match status" value="1"/>
</dbReference>
<dbReference type="Proteomes" id="UP000192042">
    <property type="component" value="Chromosome I"/>
</dbReference>
<dbReference type="PANTHER" id="PTHR10146:SF14">
    <property type="entry name" value="PYRIDOXAL PHOSPHATE HOMEOSTASIS PROTEIN"/>
    <property type="match status" value="1"/>
</dbReference>
<keyword evidence="7" id="KW-1185">Reference proteome</keyword>
<name>A0A1W1I4H7_9BACT</name>
<evidence type="ECO:0000256" key="3">
    <source>
        <dbReference type="PIRSR" id="PIRSR004848-1"/>
    </source>
</evidence>